<feature type="compositionally biased region" description="Low complexity" evidence="1">
    <location>
        <begin position="63"/>
        <end position="77"/>
    </location>
</feature>
<dbReference type="PROSITE" id="PS51259">
    <property type="entry name" value="MHD2"/>
    <property type="match status" value="1"/>
</dbReference>
<feature type="region of interest" description="Disordered" evidence="1">
    <location>
        <begin position="62"/>
        <end position="96"/>
    </location>
</feature>
<dbReference type="PROSITE" id="PS51258">
    <property type="entry name" value="MHD1"/>
    <property type="match status" value="1"/>
</dbReference>
<dbReference type="InterPro" id="IPR057984">
    <property type="entry name" value="PATROL1_C"/>
</dbReference>
<dbReference type="InterPro" id="IPR014770">
    <property type="entry name" value="Munc13_1"/>
</dbReference>
<dbReference type="Proteomes" id="UP000251960">
    <property type="component" value="Chromosome 8"/>
</dbReference>
<feature type="compositionally biased region" description="Basic and acidic residues" evidence="1">
    <location>
        <begin position="771"/>
        <end position="787"/>
    </location>
</feature>
<name>A0A3L6DLK2_MAIZE</name>
<dbReference type="InterPro" id="IPR014772">
    <property type="entry name" value="Munc13_dom-2"/>
</dbReference>
<reference evidence="4" key="1">
    <citation type="journal article" date="2018" name="Nat. Genet.">
        <title>Extensive intraspecific gene order and gene structural variations between Mo17 and other maize genomes.</title>
        <authorList>
            <person name="Sun S."/>
            <person name="Zhou Y."/>
            <person name="Chen J."/>
            <person name="Shi J."/>
            <person name="Zhao H."/>
            <person name="Zhao H."/>
            <person name="Song W."/>
            <person name="Zhang M."/>
            <person name="Cui Y."/>
            <person name="Dong X."/>
            <person name="Liu H."/>
            <person name="Ma X."/>
            <person name="Jiao Y."/>
            <person name="Wang B."/>
            <person name="Wei X."/>
            <person name="Stein J.C."/>
            <person name="Glaubitz J.C."/>
            <person name="Lu F."/>
            <person name="Yu G."/>
            <person name="Liang C."/>
            <person name="Fengler K."/>
            <person name="Li B."/>
            <person name="Rafalski A."/>
            <person name="Schnable P.S."/>
            <person name="Ware D.H."/>
            <person name="Buckler E.S."/>
            <person name="Lai J."/>
        </authorList>
    </citation>
    <scope>NUCLEOTIDE SEQUENCE [LARGE SCALE GENOMIC DNA]</scope>
    <source>
        <tissue evidence="4">Seedling</tissue>
    </source>
</reference>
<evidence type="ECO:0000313" key="4">
    <source>
        <dbReference type="EMBL" id="PWZ09158.1"/>
    </source>
</evidence>
<feature type="domain" description="MHD1" evidence="2">
    <location>
        <begin position="588"/>
        <end position="726"/>
    </location>
</feature>
<proteinExistence type="predicted"/>
<accession>A0A3L6DLK2</accession>
<dbReference type="InterPro" id="IPR008528">
    <property type="entry name" value="unc-13_homologue"/>
</dbReference>
<feature type="domain" description="MHD2" evidence="3">
    <location>
        <begin position="880"/>
        <end position="988"/>
    </location>
</feature>
<dbReference type="PANTHER" id="PTHR31280:SF21">
    <property type="entry name" value="MHD2 DOMAIN-CONTAINING PROTEIN"/>
    <property type="match status" value="1"/>
</dbReference>
<gene>
    <name evidence="4" type="ORF">Zm00014a_017576</name>
</gene>
<evidence type="ECO:0000259" key="2">
    <source>
        <dbReference type="PROSITE" id="PS51258"/>
    </source>
</evidence>
<sequence length="1053" mass="116157">MARRRRLSASSLPEAAGAIPSALPPELRWPFARLEALTQDELRESVYEIFFCACRSAPGGGTRLSAAARGSRGGAATPTRPAPEASSPTSGGAKNMAVTSRLKRALGLRARNTRPTVGAGGRPLTSAEIMRRQMGVSEQTDARLRKTLVRSLVGPQMSRKVDSLVLPLELLRHLKPADFFDAGEHRAWQLRQLRVLEAGLVSHPSVPLDRGNASASALRDTVRSAELQTRPVLDARALSAVVAALCRRSVDACRWADGYPLNVHLYLTLLRAVFDARDETVVLDEVDELMELIRKTWNVLGLNDTIHNVCFTWLFLEKYVTTGETEPDLLSAALAMLEQVRDDARRQAEAGTLEAAHLRVLSATLASMHSWAEEKLLDYHESFGDDQGAGGSIGAMENAVSLAVLAAAMLSQDVPSSFAVAVAAAGGDLSSARSPSSFSAREREIVERYIKSSVRRAFTRVRIYVALDYIYIRIQHISCWRMHAAYIYVTSKHVWRRHGWQLHETGTAEKMDSMIVEVDEDPCETLMYVASQTKELARLEKEVYDRVVRQWHPCPTAVAAATLHGCFGALLKRYVSRMAACGLSSETVRVLHAASKLDKWLLQMASEDDPPPDQPPMTPYDVDSIIFGLVKGWMDERLKVGDECLRRAQEAETWNPRSKAEPYAQSAVDLMKLAKVTVDEMLEIQVASACKEELLQRLVDGIDHLVHQYAMLLASCGSKDSYVPPLPTLTRCNQDSKLVQLWKKAAPPCQVGDLEALDCGRIDIVTSSKKPRLEASRSGRGERDHAVRPATSRGTQRLYVRLNTLHYLLAVLHSIDRALSSSQLQAPQRRRLARSSAFGHARPALDAAVHHVSELAAYRLVFLDSAQFFHQALYLGGVSAAPARPTLRLMKQNLAFLSSVLTEQAQLPAVLEVMRASVEAFLTVVLAGGSGRAFARGDHAAVAADFASLKRLFCSFGVGEEAVERETVRAEGVLALMAVPTEQLIHELLGHYASTPMRAAGDELPQLPMMPMTPTARRWSRSDANTVLRVLCYRDDEPANRFLKKTFNLPKRR</sequence>
<evidence type="ECO:0000256" key="1">
    <source>
        <dbReference type="SAM" id="MobiDB-lite"/>
    </source>
</evidence>
<dbReference type="EMBL" id="NCVQ01000009">
    <property type="protein sequence ID" value="PWZ09158.1"/>
    <property type="molecule type" value="Genomic_DNA"/>
</dbReference>
<comment type="caution">
    <text evidence="4">The sequence shown here is derived from an EMBL/GenBank/DDBJ whole genome shotgun (WGS) entry which is preliminary data.</text>
</comment>
<dbReference type="PANTHER" id="PTHR31280">
    <property type="entry name" value="PROTEIN UNC-13 HOMOLOG"/>
    <property type="match status" value="1"/>
</dbReference>
<dbReference type="AlphaFoldDB" id="A0A3L6DLK2"/>
<evidence type="ECO:0000259" key="3">
    <source>
        <dbReference type="PROSITE" id="PS51259"/>
    </source>
</evidence>
<dbReference type="Pfam" id="PF25761">
    <property type="entry name" value="TPR_PATROL1"/>
    <property type="match status" value="1"/>
</dbReference>
<organism evidence="4">
    <name type="scientific">Zea mays</name>
    <name type="common">Maize</name>
    <dbReference type="NCBI Taxonomy" id="4577"/>
    <lineage>
        <taxon>Eukaryota</taxon>
        <taxon>Viridiplantae</taxon>
        <taxon>Streptophyta</taxon>
        <taxon>Embryophyta</taxon>
        <taxon>Tracheophyta</taxon>
        <taxon>Spermatophyta</taxon>
        <taxon>Magnoliopsida</taxon>
        <taxon>Liliopsida</taxon>
        <taxon>Poales</taxon>
        <taxon>Poaceae</taxon>
        <taxon>PACMAD clade</taxon>
        <taxon>Panicoideae</taxon>
        <taxon>Andropogonodae</taxon>
        <taxon>Andropogoneae</taxon>
        <taxon>Tripsacinae</taxon>
        <taxon>Zea</taxon>
    </lineage>
</organism>
<dbReference type="ExpressionAtlas" id="A0A3L6DLK2">
    <property type="expression patterns" value="baseline"/>
</dbReference>
<feature type="region of interest" description="Disordered" evidence="1">
    <location>
        <begin position="770"/>
        <end position="790"/>
    </location>
</feature>
<protein>
    <submittedName>
        <fullName evidence="4">Uncharacterized protein</fullName>
    </submittedName>
</protein>